<keyword evidence="3" id="KW-1185">Reference proteome</keyword>
<feature type="region of interest" description="Disordered" evidence="1">
    <location>
        <begin position="1"/>
        <end position="27"/>
    </location>
</feature>
<evidence type="ECO:0000256" key="1">
    <source>
        <dbReference type="SAM" id="MobiDB-lite"/>
    </source>
</evidence>
<proteinExistence type="predicted"/>
<comment type="caution">
    <text evidence="2">The sequence shown here is derived from an EMBL/GenBank/DDBJ whole genome shotgun (WGS) entry which is preliminary data.</text>
</comment>
<dbReference type="AlphaFoldDB" id="A0A7W7W3N1"/>
<dbReference type="EMBL" id="JACHJT010000001">
    <property type="protein sequence ID" value="MBB4931890.1"/>
    <property type="molecule type" value="Genomic_DNA"/>
</dbReference>
<dbReference type="Proteomes" id="UP000523007">
    <property type="component" value="Unassembled WGS sequence"/>
</dbReference>
<reference evidence="2 3" key="1">
    <citation type="submission" date="2020-08" db="EMBL/GenBank/DDBJ databases">
        <title>Sequencing the genomes of 1000 actinobacteria strains.</title>
        <authorList>
            <person name="Klenk H.-P."/>
        </authorList>
    </citation>
    <scope>NUCLEOTIDE SEQUENCE [LARGE SCALE GENOMIC DNA]</scope>
    <source>
        <strain evidence="2 3">DSM 102030</strain>
    </source>
</reference>
<name>A0A7W7W3N1_9ACTN</name>
<dbReference type="RefSeq" id="WP_184578794.1">
    <property type="nucleotide sequence ID" value="NZ_JACHJT010000001.1"/>
</dbReference>
<feature type="compositionally biased region" description="Basic and acidic residues" evidence="1">
    <location>
        <begin position="7"/>
        <end position="26"/>
    </location>
</feature>
<sequence>MGFYSQRKQEMRDAAEEATRTGDTSRARQLMKHTLSESEGDDVIEQMKSVVNETKKEERS</sequence>
<protein>
    <submittedName>
        <fullName evidence="2">Uncharacterized protein</fullName>
    </submittedName>
</protein>
<evidence type="ECO:0000313" key="2">
    <source>
        <dbReference type="EMBL" id="MBB4931890.1"/>
    </source>
</evidence>
<accession>A0A7W7W3N1</accession>
<gene>
    <name evidence="2" type="ORF">F4561_002710</name>
</gene>
<organism evidence="2 3">
    <name type="scientific">Lipingzhangella halophila</name>
    <dbReference type="NCBI Taxonomy" id="1783352"/>
    <lineage>
        <taxon>Bacteria</taxon>
        <taxon>Bacillati</taxon>
        <taxon>Actinomycetota</taxon>
        <taxon>Actinomycetes</taxon>
        <taxon>Streptosporangiales</taxon>
        <taxon>Nocardiopsidaceae</taxon>
        <taxon>Lipingzhangella</taxon>
    </lineage>
</organism>
<evidence type="ECO:0000313" key="3">
    <source>
        <dbReference type="Proteomes" id="UP000523007"/>
    </source>
</evidence>